<evidence type="ECO:0000313" key="2">
    <source>
        <dbReference type="Proteomes" id="UP001163726"/>
    </source>
</evidence>
<dbReference type="EMBL" id="CP109965">
    <property type="protein sequence ID" value="WAJ70558.1"/>
    <property type="molecule type" value="Genomic_DNA"/>
</dbReference>
<accession>A0ABY7ALX2</accession>
<protein>
    <recommendedName>
        <fullName evidence="3">Glyoxalase-like domain-containing protein</fullName>
    </recommendedName>
</protein>
<dbReference type="InterPro" id="IPR029068">
    <property type="entry name" value="Glyas_Bleomycin-R_OHBP_Dase"/>
</dbReference>
<organism evidence="1 2">
    <name type="scientific">Catenovulum adriaticum</name>
    <dbReference type="NCBI Taxonomy" id="2984846"/>
    <lineage>
        <taxon>Bacteria</taxon>
        <taxon>Pseudomonadati</taxon>
        <taxon>Pseudomonadota</taxon>
        <taxon>Gammaproteobacteria</taxon>
        <taxon>Alteromonadales</taxon>
        <taxon>Alteromonadaceae</taxon>
        <taxon>Catenovulum</taxon>
    </lineage>
</organism>
<gene>
    <name evidence="1" type="ORF">OLW01_01695</name>
</gene>
<dbReference type="Proteomes" id="UP001163726">
    <property type="component" value="Chromosome"/>
</dbReference>
<proteinExistence type="predicted"/>
<evidence type="ECO:0000313" key="1">
    <source>
        <dbReference type="EMBL" id="WAJ70558.1"/>
    </source>
</evidence>
<evidence type="ECO:0008006" key="3">
    <source>
        <dbReference type="Google" id="ProtNLM"/>
    </source>
</evidence>
<dbReference type="SUPFAM" id="SSF54593">
    <property type="entry name" value="Glyoxalase/Bleomycin resistance protein/Dihydroxybiphenyl dioxygenase"/>
    <property type="match status" value="1"/>
</dbReference>
<dbReference type="Gene3D" id="3.10.180.10">
    <property type="entry name" value="2,3-Dihydroxybiphenyl 1,2-Dioxygenase, domain 1"/>
    <property type="match status" value="1"/>
</dbReference>
<keyword evidence="2" id="KW-1185">Reference proteome</keyword>
<name>A0ABY7ALX2_9ALTE</name>
<dbReference type="RefSeq" id="WP_268074908.1">
    <property type="nucleotide sequence ID" value="NZ_CP109965.1"/>
</dbReference>
<reference evidence="1" key="1">
    <citation type="submission" date="2022-10" db="EMBL/GenBank/DDBJ databases">
        <title>Catenovulum adriacola sp. nov. isolated in the Harbour of Susak.</title>
        <authorList>
            <person name="Schoch T."/>
            <person name="Reich S.J."/>
            <person name="Stoeferle S."/>
            <person name="Flaiz M."/>
            <person name="Kazda M."/>
            <person name="Riedel C.U."/>
            <person name="Duerre P."/>
        </authorList>
    </citation>
    <scope>NUCLEOTIDE SEQUENCE</scope>
    <source>
        <strain evidence="1">TS8</strain>
    </source>
</reference>
<sequence length="120" mass="13245">MNGPAKHGILIYSNNIKSLASFYIELFSMKIILETKDLISLGQGSLNIVIHVPPFTIPENNLNSVKLFLTEDNLEEIQRKAEALGGQSLEGVWSNPLFSVANICDSDGNQIQLRAFLKDA</sequence>